<name>M6WAS2_LEPBO</name>
<accession>M6WAS2</accession>
<organism evidence="1 2">
    <name type="scientific">Leptospira borgpetersenii serovar Pomona str. 200901868</name>
    <dbReference type="NCBI Taxonomy" id="1192866"/>
    <lineage>
        <taxon>Bacteria</taxon>
        <taxon>Pseudomonadati</taxon>
        <taxon>Spirochaetota</taxon>
        <taxon>Spirochaetia</taxon>
        <taxon>Leptospirales</taxon>
        <taxon>Leptospiraceae</taxon>
        <taxon>Leptospira</taxon>
    </lineage>
</organism>
<evidence type="ECO:0000313" key="2">
    <source>
        <dbReference type="Proteomes" id="UP000012159"/>
    </source>
</evidence>
<evidence type="ECO:0000313" key="1">
    <source>
        <dbReference type="EMBL" id="EMO62324.1"/>
    </source>
</evidence>
<reference evidence="1 2" key="1">
    <citation type="submission" date="2013-01" db="EMBL/GenBank/DDBJ databases">
        <authorList>
            <person name="Harkins D.M."/>
            <person name="Durkin A.S."/>
            <person name="Brinkac L.M."/>
            <person name="Haft D.H."/>
            <person name="Selengut J.D."/>
            <person name="Sanka R."/>
            <person name="DePew J."/>
            <person name="Purushe J."/>
            <person name="Picardeau M."/>
            <person name="Werts C."/>
            <person name="Goarant C."/>
            <person name="Vinetz J.M."/>
            <person name="Sutton G.G."/>
            <person name="Nierman W.C."/>
            <person name="Fouts D.E."/>
        </authorList>
    </citation>
    <scope>NUCLEOTIDE SEQUENCE [LARGE SCALE GENOMIC DNA]</scope>
    <source>
        <strain evidence="1 2">200901868</strain>
    </source>
</reference>
<sequence length="65" mass="7564">MYFFFFFGFVNVGSGENRISFFPVFKTLPYSFPGKAVIPGKTIRLEEIILKTSFNSTTEFPKRRI</sequence>
<dbReference type="AlphaFoldDB" id="M6WAS2"/>
<gene>
    <name evidence="1" type="ORF">LEP1GSC133_4026</name>
</gene>
<comment type="caution">
    <text evidence="1">The sequence shown here is derived from an EMBL/GenBank/DDBJ whole genome shotgun (WGS) entry which is preliminary data.</text>
</comment>
<dbReference type="EMBL" id="AKWF02000080">
    <property type="protein sequence ID" value="EMO62324.1"/>
    <property type="molecule type" value="Genomic_DNA"/>
</dbReference>
<dbReference type="Proteomes" id="UP000012159">
    <property type="component" value="Unassembled WGS sequence"/>
</dbReference>
<proteinExistence type="predicted"/>
<protein>
    <submittedName>
        <fullName evidence="1">Uncharacterized protein</fullName>
    </submittedName>
</protein>